<name>A0A0G1FIM2_9BACT</name>
<evidence type="ECO:0000313" key="1">
    <source>
        <dbReference type="EMBL" id="KKS86683.1"/>
    </source>
</evidence>
<reference evidence="1 2" key="1">
    <citation type="journal article" date="2015" name="Nature">
        <title>rRNA introns, odd ribosomes, and small enigmatic genomes across a large radiation of phyla.</title>
        <authorList>
            <person name="Brown C.T."/>
            <person name="Hug L.A."/>
            <person name="Thomas B.C."/>
            <person name="Sharon I."/>
            <person name="Castelle C.J."/>
            <person name="Singh A."/>
            <person name="Wilkins M.J."/>
            <person name="Williams K.H."/>
            <person name="Banfield J.F."/>
        </authorList>
    </citation>
    <scope>NUCLEOTIDE SEQUENCE [LARGE SCALE GENOMIC DNA]</scope>
</reference>
<dbReference type="AlphaFoldDB" id="A0A0G1FIM2"/>
<gene>
    <name evidence="1" type="ORF">UV61_C0008G0136</name>
</gene>
<dbReference type="Proteomes" id="UP000034050">
    <property type="component" value="Unassembled WGS sequence"/>
</dbReference>
<evidence type="ECO:0000313" key="2">
    <source>
        <dbReference type="Proteomes" id="UP000034050"/>
    </source>
</evidence>
<organism evidence="1 2">
    <name type="scientific">Candidatus Gottesmanbacteria bacterium GW2011_GWB1_43_11</name>
    <dbReference type="NCBI Taxonomy" id="1618446"/>
    <lineage>
        <taxon>Bacteria</taxon>
        <taxon>Candidatus Gottesmaniibacteriota</taxon>
    </lineage>
</organism>
<sequence>MSFGGFYKGEKKKAKKETLAKKAQQLTGSTGFTLPQVEIVGKGKKKSW</sequence>
<proteinExistence type="predicted"/>
<dbReference type="STRING" id="1618446.UV61_C0008G0136"/>
<accession>A0A0G1FIM2</accession>
<dbReference type="EMBL" id="LCFD01000008">
    <property type="protein sequence ID" value="KKS86683.1"/>
    <property type="molecule type" value="Genomic_DNA"/>
</dbReference>
<comment type="caution">
    <text evidence="1">The sequence shown here is derived from an EMBL/GenBank/DDBJ whole genome shotgun (WGS) entry which is preliminary data.</text>
</comment>
<protein>
    <submittedName>
        <fullName evidence="1">Uncharacterized protein</fullName>
    </submittedName>
</protein>